<dbReference type="EMBL" id="RCZG01000004">
    <property type="protein sequence ID" value="TPG34224.1"/>
    <property type="molecule type" value="Genomic_DNA"/>
</dbReference>
<dbReference type="AlphaFoldDB" id="A0A502EA22"/>
<evidence type="ECO:0000313" key="2">
    <source>
        <dbReference type="Proteomes" id="UP000320095"/>
    </source>
</evidence>
<accession>A0A502EA22</accession>
<protein>
    <submittedName>
        <fullName evidence="1">Uncharacterized protein</fullName>
    </submittedName>
</protein>
<comment type="caution">
    <text evidence="1">The sequence shown here is derived from an EMBL/GenBank/DDBJ whole genome shotgun (WGS) entry which is preliminary data.</text>
</comment>
<sequence>MASRVGTVGVVSVEPLDTGTASSVGVADAAVDVAVAIVVGVPDDTADWPVTSNRLLIGCLDEVPVFEPFAPFASLRGPTRGELGPKPLEVDASCVASAVNDDRAVEDGECESELLAKVDDRAETPPAGWLSLTEAGPELAADGTAAFESAVSAEADTAVPVAIAVPIPNATAKAPTRPTSRGTVANLRMAPGAGLVGPDFVPDDVDPRARELTNPVFVHFIAAPRFAARRIPRL</sequence>
<organism evidence="1 2">
    <name type="scientific">Mycolicibacterium hodleri</name>
    <dbReference type="NCBI Taxonomy" id="49897"/>
    <lineage>
        <taxon>Bacteria</taxon>
        <taxon>Bacillati</taxon>
        <taxon>Actinomycetota</taxon>
        <taxon>Actinomycetes</taxon>
        <taxon>Mycobacteriales</taxon>
        <taxon>Mycobacteriaceae</taxon>
        <taxon>Mycolicibacterium</taxon>
    </lineage>
</organism>
<gene>
    <name evidence="1" type="ORF">EAH80_11540</name>
</gene>
<reference evidence="1 2" key="1">
    <citation type="journal article" date="2019" name="Environ. Microbiol.">
        <title>Species interactions and distinct microbial communities in high Arctic permafrost affected cryosols are associated with the CH4 and CO2 gas fluxes.</title>
        <authorList>
            <person name="Altshuler I."/>
            <person name="Hamel J."/>
            <person name="Turney S."/>
            <person name="Magnuson E."/>
            <person name="Levesque R."/>
            <person name="Greer C."/>
            <person name="Whyte L.G."/>
        </authorList>
    </citation>
    <scope>NUCLEOTIDE SEQUENCE [LARGE SCALE GENOMIC DNA]</scope>
    <source>
        <strain evidence="1 2">S5.20</strain>
    </source>
</reference>
<name>A0A502EA22_9MYCO</name>
<proteinExistence type="predicted"/>
<dbReference type="Proteomes" id="UP000320095">
    <property type="component" value="Unassembled WGS sequence"/>
</dbReference>
<evidence type="ECO:0000313" key="1">
    <source>
        <dbReference type="EMBL" id="TPG34224.1"/>
    </source>
</evidence>
<keyword evidence="2" id="KW-1185">Reference proteome</keyword>